<evidence type="ECO:0000313" key="1">
    <source>
        <dbReference type="EMBL" id="KAI6092749.1"/>
    </source>
</evidence>
<gene>
    <name evidence="1" type="ORF">F4821DRAFT_110346</name>
</gene>
<comment type="caution">
    <text evidence="1">The sequence shown here is derived from an EMBL/GenBank/DDBJ whole genome shotgun (WGS) entry which is preliminary data.</text>
</comment>
<sequence length="681" mass="77520">MSPKQPLCNTCLRLNLTAFFESKIINKHGVKEFSIPMKRPGSLPDLAGCALCSILSRSILFDLSGGEALTPIEEDCVLRAIKFLWLPDKQDVLALITCTRRFSQVIEDHKFKIVEHIRKGGHAVLERTSEQNKPLLEIPSDTFNSRQTLDWITECRRHGCNPSEQRIYDQYLVDCHDLAVVAAGESPEYVALSYVWAPPGESKITYNLRYDDDKKMLLLPEKLPLVVADAIIVTKSLGFRYLWIDKFCIGQNEEQPEMRHKQIMQMDAIYANSALTIIAAAGQDESYGLPGVSNRSRVATPAVKIGESNVYWFQNPYGSIQKSKWNTRGWTYQEGLLARRRLVFLDDQTYFECGTEEHCEMVLRPPSTCLPCDYGYQGKGLWNYVQGHRDSNMRDYFRLVREYTVRSLRYDSDSLLAVLGILRHLQTTPLKLDHVWGIPQSVAAPRGAAILSSSDVFVAGLCWNHVRSCWESSGKPKRRSKAPFSVPSSSVSPSSIPPSWTWAGWVGEAEFYAIWDVGLECCPIRMRPRQCRLEDQRGSPESTAGVGKEPNPNKVFRDRILFIETWAISPDKICFREMPDGLVDWTVHGHAMKRVYLSEGADSEAKLARKLKSKRRRWRCILLGTSQSLTRVAGSVILLILRRRGDDLWLRVGIMVLDCYPPNMVELDQELSFPTEEFRIK</sequence>
<name>A0ACC0DJ13_9PEZI</name>
<keyword evidence="2" id="KW-1185">Reference proteome</keyword>
<protein>
    <submittedName>
        <fullName evidence="1">HET-domain-containing protein</fullName>
    </submittedName>
</protein>
<evidence type="ECO:0000313" key="2">
    <source>
        <dbReference type="Proteomes" id="UP001497680"/>
    </source>
</evidence>
<dbReference type="EMBL" id="MU394282">
    <property type="protein sequence ID" value="KAI6092749.1"/>
    <property type="molecule type" value="Genomic_DNA"/>
</dbReference>
<dbReference type="Proteomes" id="UP001497680">
    <property type="component" value="Unassembled WGS sequence"/>
</dbReference>
<reference evidence="1 2" key="1">
    <citation type="journal article" date="2022" name="New Phytol.">
        <title>Ecological generalism drives hyperdiversity of secondary metabolite gene clusters in xylarialean endophytes.</title>
        <authorList>
            <person name="Franco M.E.E."/>
            <person name="Wisecaver J.H."/>
            <person name="Arnold A.E."/>
            <person name="Ju Y.M."/>
            <person name="Slot J.C."/>
            <person name="Ahrendt S."/>
            <person name="Moore L.P."/>
            <person name="Eastman K.E."/>
            <person name="Scott K."/>
            <person name="Konkel Z."/>
            <person name="Mondo S.J."/>
            <person name="Kuo A."/>
            <person name="Hayes R.D."/>
            <person name="Haridas S."/>
            <person name="Andreopoulos B."/>
            <person name="Riley R."/>
            <person name="LaButti K."/>
            <person name="Pangilinan J."/>
            <person name="Lipzen A."/>
            <person name="Amirebrahimi M."/>
            <person name="Yan J."/>
            <person name="Adam C."/>
            <person name="Keymanesh K."/>
            <person name="Ng V."/>
            <person name="Louie K."/>
            <person name="Northen T."/>
            <person name="Drula E."/>
            <person name="Henrissat B."/>
            <person name="Hsieh H.M."/>
            <person name="Youens-Clark K."/>
            <person name="Lutzoni F."/>
            <person name="Miadlikowska J."/>
            <person name="Eastwood D.C."/>
            <person name="Hamelin R.C."/>
            <person name="Grigoriev I.V."/>
            <person name="U'Ren J.M."/>
        </authorList>
    </citation>
    <scope>NUCLEOTIDE SEQUENCE [LARGE SCALE GENOMIC DNA]</scope>
    <source>
        <strain evidence="1 2">ER1909</strain>
    </source>
</reference>
<proteinExistence type="predicted"/>
<organism evidence="1 2">
    <name type="scientific">Hypoxylon rubiginosum</name>
    <dbReference type="NCBI Taxonomy" id="110542"/>
    <lineage>
        <taxon>Eukaryota</taxon>
        <taxon>Fungi</taxon>
        <taxon>Dikarya</taxon>
        <taxon>Ascomycota</taxon>
        <taxon>Pezizomycotina</taxon>
        <taxon>Sordariomycetes</taxon>
        <taxon>Xylariomycetidae</taxon>
        <taxon>Xylariales</taxon>
        <taxon>Hypoxylaceae</taxon>
        <taxon>Hypoxylon</taxon>
    </lineage>
</organism>
<accession>A0ACC0DJ13</accession>